<reference evidence="2" key="1">
    <citation type="journal article" date="2020" name="Nature">
        <title>Giant virus diversity and host interactions through global metagenomics.</title>
        <authorList>
            <person name="Schulz F."/>
            <person name="Roux S."/>
            <person name="Paez-Espino D."/>
            <person name="Jungbluth S."/>
            <person name="Walsh D.A."/>
            <person name="Denef V.J."/>
            <person name="McMahon K.D."/>
            <person name="Konstantinidis K.T."/>
            <person name="Eloe-Fadrosh E.A."/>
            <person name="Kyrpides N.C."/>
            <person name="Woyke T."/>
        </authorList>
    </citation>
    <scope>NUCLEOTIDE SEQUENCE</scope>
    <source>
        <strain evidence="2">GVMAG-M-3300023179-116</strain>
    </source>
</reference>
<dbReference type="AlphaFoldDB" id="A0A6C0E3J5"/>
<accession>A0A6C0E3J5</accession>
<name>A0A6C0E3J5_9ZZZZ</name>
<organism evidence="2">
    <name type="scientific">viral metagenome</name>
    <dbReference type="NCBI Taxonomy" id="1070528"/>
    <lineage>
        <taxon>unclassified sequences</taxon>
        <taxon>metagenomes</taxon>
        <taxon>organismal metagenomes</taxon>
    </lineage>
</organism>
<protein>
    <recommendedName>
        <fullName evidence="3">RNA polymerase sigma-70 region 2 domain-containing protein</fullName>
    </recommendedName>
</protein>
<feature type="compositionally biased region" description="Basic residues" evidence="1">
    <location>
        <begin position="152"/>
        <end position="163"/>
    </location>
</feature>
<evidence type="ECO:0008006" key="3">
    <source>
        <dbReference type="Google" id="ProtNLM"/>
    </source>
</evidence>
<evidence type="ECO:0000313" key="2">
    <source>
        <dbReference type="EMBL" id="QHT23292.1"/>
    </source>
</evidence>
<evidence type="ECO:0000256" key="1">
    <source>
        <dbReference type="SAM" id="MobiDB-lite"/>
    </source>
</evidence>
<dbReference type="Gene3D" id="1.10.1740.10">
    <property type="match status" value="1"/>
</dbReference>
<dbReference type="GO" id="GO:0003700">
    <property type="term" value="F:DNA-binding transcription factor activity"/>
    <property type="evidence" value="ECO:0007669"/>
    <property type="project" value="InterPro"/>
</dbReference>
<feature type="region of interest" description="Disordered" evidence="1">
    <location>
        <begin position="152"/>
        <end position="172"/>
    </location>
</feature>
<dbReference type="InterPro" id="IPR013325">
    <property type="entry name" value="RNA_pol_sigma_r2"/>
</dbReference>
<dbReference type="EMBL" id="MN739730">
    <property type="protein sequence ID" value="QHT23292.1"/>
    <property type="molecule type" value="Genomic_DNA"/>
</dbReference>
<sequence length="188" mass="22547">MRFHESLPIILFNSLPKSQYDNNYLSTIEWKKINTILNHNESTPELRNKVKNLIYNCYEKWSFSIVSIISQKYREKCNQIQLDELKLYGYIGLRKALINYDSTQYNQFTNYAVKYIYSEVLTGIHELTPLYTSDENYKYKNKEKVISRIARKNKRNKTQRQKTKYINGNNHNEPTRILRKKMAISVIE</sequence>
<proteinExistence type="predicted"/>
<dbReference type="SUPFAM" id="SSF88946">
    <property type="entry name" value="Sigma2 domain of RNA polymerase sigma factors"/>
    <property type="match status" value="1"/>
</dbReference>
<dbReference type="GO" id="GO:0006352">
    <property type="term" value="P:DNA-templated transcription initiation"/>
    <property type="evidence" value="ECO:0007669"/>
    <property type="project" value="InterPro"/>
</dbReference>